<sequence length="197" mass="21285">MSTFRNPVGPQPSNVYWRRRLVVGLLLLAVIVIIILLFIQPRGETPKTPNVKETNSQSEAPTDPDAACAAGVVELEAVTDKSTYAAGENPMIHLTVTNTGATSCTINAGTTQQEYLITSGDELYWNSKDCQSDAVDAPVILEPNVPQSTNPIAWDRTRSSPTTCDTDRPMVPAGGASYHLNINLGDLKSNDVQFILN</sequence>
<evidence type="ECO:0000313" key="3">
    <source>
        <dbReference type="Proteomes" id="UP001501004"/>
    </source>
</evidence>
<gene>
    <name evidence="2" type="ORF">GCM10022239_00530</name>
</gene>
<dbReference type="Proteomes" id="UP001501004">
    <property type="component" value="Unassembled WGS sequence"/>
</dbReference>
<keyword evidence="1" id="KW-1133">Transmembrane helix</keyword>
<keyword evidence="1" id="KW-0472">Membrane</keyword>
<comment type="caution">
    <text evidence="2">The sequence shown here is derived from an EMBL/GenBank/DDBJ whole genome shotgun (WGS) entry which is preliminary data.</text>
</comment>
<organism evidence="2 3">
    <name type="scientific">Leifsonella bigeumensis</name>
    <dbReference type="NCBI Taxonomy" id="433643"/>
    <lineage>
        <taxon>Bacteria</taxon>
        <taxon>Bacillati</taxon>
        <taxon>Actinomycetota</taxon>
        <taxon>Actinomycetes</taxon>
        <taxon>Micrococcales</taxon>
        <taxon>Microbacteriaceae</taxon>
        <taxon>Leifsonella</taxon>
    </lineage>
</organism>
<dbReference type="EMBL" id="BAABAE010000001">
    <property type="protein sequence ID" value="GAA3727585.1"/>
    <property type="molecule type" value="Genomic_DNA"/>
</dbReference>
<reference evidence="3" key="1">
    <citation type="journal article" date="2019" name="Int. J. Syst. Evol. Microbiol.">
        <title>The Global Catalogue of Microorganisms (GCM) 10K type strain sequencing project: providing services to taxonomists for standard genome sequencing and annotation.</title>
        <authorList>
            <consortium name="The Broad Institute Genomics Platform"/>
            <consortium name="The Broad Institute Genome Sequencing Center for Infectious Disease"/>
            <person name="Wu L."/>
            <person name="Ma J."/>
        </authorList>
    </citation>
    <scope>NUCLEOTIDE SEQUENCE [LARGE SCALE GENOMIC DNA]</scope>
    <source>
        <strain evidence="3">JCM 16949</strain>
    </source>
</reference>
<dbReference type="RefSeq" id="WP_344752559.1">
    <property type="nucleotide sequence ID" value="NZ_BAABAE010000001.1"/>
</dbReference>
<evidence type="ECO:0000313" key="2">
    <source>
        <dbReference type="EMBL" id="GAA3727585.1"/>
    </source>
</evidence>
<protein>
    <recommendedName>
        <fullName evidence="4">DUF4232 domain-containing protein</fullName>
    </recommendedName>
</protein>
<accession>A0ABP7EZZ8</accession>
<evidence type="ECO:0008006" key="4">
    <source>
        <dbReference type="Google" id="ProtNLM"/>
    </source>
</evidence>
<proteinExistence type="predicted"/>
<keyword evidence="3" id="KW-1185">Reference proteome</keyword>
<keyword evidence="1" id="KW-0812">Transmembrane</keyword>
<feature type="transmembrane region" description="Helical" evidence="1">
    <location>
        <begin position="21"/>
        <end position="39"/>
    </location>
</feature>
<evidence type="ECO:0000256" key="1">
    <source>
        <dbReference type="SAM" id="Phobius"/>
    </source>
</evidence>
<name>A0ABP7EZZ8_9MICO</name>